<feature type="compositionally biased region" description="Polar residues" evidence="1">
    <location>
        <begin position="89"/>
        <end position="98"/>
    </location>
</feature>
<feature type="region of interest" description="Disordered" evidence="1">
    <location>
        <begin position="62"/>
        <end position="132"/>
    </location>
</feature>
<dbReference type="EMBL" id="CP097508">
    <property type="protein sequence ID" value="URE13061.1"/>
    <property type="molecule type" value="Genomic_DNA"/>
</dbReference>
<protein>
    <submittedName>
        <fullName evidence="2">Uncharacterized protein</fullName>
    </submittedName>
</protein>
<evidence type="ECO:0000313" key="2">
    <source>
        <dbReference type="EMBL" id="URE13061.1"/>
    </source>
</evidence>
<evidence type="ECO:0000313" key="3">
    <source>
        <dbReference type="Proteomes" id="UP001055439"/>
    </source>
</evidence>
<proteinExistence type="predicted"/>
<sequence length="214" mass="22654">MSILCSEYKPTDENQRLDPQFPLPVRHKRDIQLGAHHPHHRRRDRNLVPEFGTPPIALLRPFTSPFPCTPNSGPSLRIDRIPVRGPRSPSDTGASTSELGCEGEVAGGHVDEDGARGQAGESSFGGIEDDSADVGTIADDEECDIAGARYGSGGAGEFGTPIESVMPVPIQPIRVVVVNTVDLSREQRPWRSTDSGPRSGGGGGTPGSERASGV</sequence>
<evidence type="ECO:0000256" key="1">
    <source>
        <dbReference type="SAM" id="MobiDB-lite"/>
    </source>
</evidence>
<feature type="region of interest" description="Disordered" evidence="1">
    <location>
        <begin position="181"/>
        <end position="214"/>
    </location>
</feature>
<organism evidence="2 3">
    <name type="scientific">Musa troglodytarum</name>
    <name type="common">fe'i banana</name>
    <dbReference type="NCBI Taxonomy" id="320322"/>
    <lineage>
        <taxon>Eukaryota</taxon>
        <taxon>Viridiplantae</taxon>
        <taxon>Streptophyta</taxon>
        <taxon>Embryophyta</taxon>
        <taxon>Tracheophyta</taxon>
        <taxon>Spermatophyta</taxon>
        <taxon>Magnoliopsida</taxon>
        <taxon>Liliopsida</taxon>
        <taxon>Zingiberales</taxon>
        <taxon>Musaceae</taxon>
        <taxon>Musa</taxon>
    </lineage>
</organism>
<name>A0A9E7GDE7_9LILI</name>
<keyword evidence="3" id="KW-1185">Reference proteome</keyword>
<gene>
    <name evidence="2" type="ORF">MUK42_35171</name>
</gene>
<reference evidence="2" key="1">
    <citation type="submission" date="2022-05" db="EMBL/GenBank/DDBJ databases">
        <title>The Musa troglodytarum L. genome provides insights into the mechanism of non-climacteric behaviour and enrichment of carotenoids.</title>
        <authorList>
            <person name="Wang J."/>
        </authorList>
    </citation>
    <scope>NUCLEOTIDE SEQUENCE</scope>
    <source>
        <tissue evidence="2">Leaf</tissue>
    </source>
</reference>
<accession>A0A9E7GDE7</accession>
<dbReference type="AlphaFoldDB" id="A0A9E7GDE7"/>
<dbReference type="Proteomes" id="UP001055439">
    <property type="component" value="Chromosome 6"/>
</dbReference>
<dbReference type="OrthoDB" id="10469673at2759"/>